<dbReference type="EMBL" id="JAAMPI010000350">
    <property type="protein sequence ID" value="KAF4632398.1"/>
    <property type="molecule type" value="Genomic_DNA"/>
</dbReference>
<dbReference type="OrthoDB" id="2157530at2759"/>
<name>A0A8H4W352_9HELO</name>
<sequence length="258" mass="29391">MKLLRNPWFQRIWVVQEVCLAASLRIVYGQRDIPWQMFIEGISTFGRHPNLTHLLEWTEDFKFRQARSETLETAILMDQFRRKVQLGEELSISDLLIGCQMFKAMDARDKIFGLHGMCSRKPTVLMLPSYVATVEQVFLNAAHSLLEENHVDKLLALAGVGYYQELNKELKYLPSWVPDWSRAPQVLTFADQNLSRGLNYKAGGKASLTPSVQNKSSLIVPGLQIDTIAQLGPIFDIQRGEDGKCNITELKKLMDAHN</sequence>
<protein>
    <recommendedName>
        <fullName evidence="3">Heterokaryon incompatibility domain-containing protein</fullName>
    </recommendedName>
</protein>
<dbReference type="Proteomes" id="UP000566819">
    <property type="component" value="Unassembled WGS sequence"/>
</dbReference>
<proteinExistence type="predicted"/>
<dbReference type="PANTHER" id="PTHR24148:SF82">
    <property type="entry name" value="HETEROKARYON INCOMPATIBILITY DOMAIN-CONTAINING PROTEIN"/>
    <property type="match status" value="1"/>
</dbReference>
<keyword evidence="2" id="KW-1185">Reference proteome</keyword>
<dbReference type="InterPro" id="IPR052895">
    <property type="entry name" value="HetReg/Transcr_Mod"/>
</dbReference>
<dbReference type="AlphaFoldDB" id="A0A8H4W352"/>
<comment type="caution">
    <text evidence="1">The sequence shown here is derived from an EMBL/GenBank/DDBJ whole genome shotgun (WGS) entry which is preliminary data.</text>
</comment>
<evidence type="ECO:0000313" key="1">
    <source>
        <dbReference type="EMBL" id="KAF4632398.1"/>
    </source>
</evidence>
<evidence type="ECO:0000313" key="2">
    <source>
        <dbReference type="Proteomes" id="UP000566819"/>
    </source>
</evidence>
<gene>
    <name evidence="1" type="ORF">G7Y89_g5725</name>
</gene>
<dbReference type="PANTHER" id="PTHR24148">
    <property type="entry name" value="ANKYRIN REPEAT DOMAIN-CONTAINING PROTEIN 39 HOMOLOG-RELATED"/>
    <property type="match status" value="1"/>
</dbReference>
<reference evidence="1 2" key="1">
    <citation type="submission" date="2020-03" db="EMBL/GenBank/DDBJ databases">
        <title>Draft Genome Sequence of Cudoniella acicularis.</title>
        <authorList>
            <person name="Buettner E."/>
            <person name="Kellner H."/>
        </authorList>
    </citation>
    <scope>NUCLEOTIDE SEQUENCE [LARGE SCALE GENOMIC DNA]</scope>
    <source>
        <strain evidence="1 2">DSM 108380</strain>
    </source>
</reference>
<accession>A0A8H4W352</accession>
<evidence type="ECO:0008006" key="3">
    <source>
        <dbReference type="Google" id="ProtNLM"/>
    </source>
</evidence>
<organism evidence="1 2">
    <name type="scientific">Cudoniella acicularis</name>
    <dbReference type="NCBI Taxonomy" id="354080"/>
    <lineage>
        <taxon>Eukaryota</taxon>
        <taxon>Fungi</taxon>
        <taxon>Dikarya</taxon>
        <taxon>Ascomycota</taxon>
        <taxon>Pezizomycotina</taxon>
        <taxon>Leotiomycetes</taxon>
        <taxon>Helotiales</taxon>
        <taxon>Tricladiaceae</taxon>
        <taxon>Cudoniella</taxon>
    </lineage>
</organism>